<dbReference type="EMBL" id="RCML01000100">
    <property type="protein sequence ID" value="KAG2991553.1"/>
    <property type="molecule type" value="Genomic_DNA"/>
</dbReference>
<evidence type="ECO:0000313" key="4">
    <source>
        <dbReference type="EMBL" id="KAG2991553.1"/>
    </source>
</evidence>
<dbReference type="Proteomes" id="UP000735874">
    <property type="component" value="Unassembled WGS sequence"/>
</dbReference>
<comment type="caution">
    <text evidence="7">The sequence shown here is derived from an EMBL/GenBank/DDBJ whole genome shotgun (WGS) entry which is preliminary data.</text>
</comment>
<accession>A0A329SN07</accession>
<evidence type="ECO:0000313" key="7">
    <source>
        <dbReference type="EMBL" id="RAW38247.1"/>
    </source>
</evidence>
<reference evidence="6" key="3">
    <citation type="submission" date="2021-01" db="EMBL/GenBank/DDBJ databases">
        <title>Phytophthora aleatoria, a newly-described species from Pinus radiata is distinct from Phytophthora cactorum isolates based on comparative genomics.</title>
        <authorList>
            <person name="Mcdougal R."/>
            <person name="Panda P."/>
            <person name="Williams N."/>
            <person name="Studholme D.J."/>
        </authorList>
    </citation>
    <scope>NUCLEOTIDE SEQUENCE</scope>
    <source>
        <strain evidence="6">NZFS 3830</strain>
    </source>
</reference>
<evidence type="ECO:0000313" key="8">
    <source>
        <dbReference type="Proteomes" id="UP000251314"/>
    </source>
</evidence>
<sequence>MARGYAWCVVLFFVLIARACAAVDDEDPVTNFEIWHPRDGGVTTLPLDLKLIIDANSSDAYKSRYGDMLICVELDEVAIKCSSTIGTRIRWHNLPHGRYVARAFFFG</sequence>
<reference evidence="7 8" key="1">
    <citation type="submission" date="2018-01" db="EMBL/GenBank/DDBJ databases">
        <title>Draft genome of the strawberry crown rot pathogen Phytophthora cactorum.</title>
        <authorList>
            <person name="Armitage A.D."/>
            <person name="Lysoe E."/>
            <person name="Nellist C.F."/>
            <person name="Harrison R.J."/>
            <person name="Brurberg M.B."/>
        </authorList>
    </citation>
    <scope>NUCLEOTIDE SEQUENCE [LARGE SCALE GENOMIC DNA]</scope>
    <source>
        <strain evidence="7 8">10300</strain>
    </source>
</reference>
<protein>
    <submittedName>
        <fullName evidence="7">Uncharacterized protein</fullName>
    </submittedName>
</protein>
<evidence type="ECO:0000313" key="3">
    <source>
        <dbReference type="EMBL" id="KAG2894714.1"/>
    </source>
</evidence>
<dbReference type="Proteomes" id="UP000760860">
    <property type="component" value="Unassembled WGS sequence"/>
</dbReference>
<dbReference type="Proteomes" id="UP000697107">
    <property type="component" value="Unassembled WGS sequence"/>
</dbReference>
<evidence type="ECO:0000256" key="1">
    <source>
        <dbReference type="SAM" id="SignalP"/>
    </source>
</evidence>
<evidence type="ECO:0000313" key="2">
    <source>
        <dbReference type="EMBL" id="KAG2842921.1"/>
    </source>
</evidence>
<dbReference type="Proteomes" id="UP000774804">
    <property type="component" value="Unassembled WGS sequence"/>
</dbReference>
<dbReference type="EMBL" id="MJFZ01000093">
    <property type="protein sequence ID" value="RAW38247.1"/>
    <property type="molecule type" value="Genomic_DNA"/>
</dbReference>
<feature type="chain" id="PRO_5036061684" evidence="1">
    <location>
        <begin position="23"/>
        <end position="107"/>
    </location>
</feature>
<gene>
    <name evidence="6" type="ORF">JG687_00001095</name>
    <name evidence="7" type="ORF">PC110_g5530</name>
    <name evidence="2" type="ORF">PC113_g18711</name>
    <name evidence="3" type="ORF">PC115_g18072</name>
    <name evidence="4" type="ORF">PC118_g5051</name>
    <name evidence="5" type="ORF">PC129_g17335</name>
</gene>
<organism evidence="7 8">
    <name type="scientific">Phytophthora cactorum</name>
    <dbReference type="NCBI Taxonomy" id="29920"/>
    <lineage>
        <taxon>Eukaryota</taxon>
        <taxon>Sar</taxon>
        <taxon>Stramenopiles</taxon>
        <taxon>Oomycota</taxon>
        <taxon>Peronosporomycetes</taxon>
        <taxon>Peronosporales</taxon>
        <taxon>Peronosporaceae</taxon>
        <taxon>Phytophthora</taxon>
    </lineage>
</organism>
<proteinExistence type="predicted"/>
<dbReference type="EMBL" id="RCMV01000923">
    <property type="protein sequence ID" value="KAG3211689.1"/>
    <property type="molecule type" value="Genomic_DNA"/>
</dbReference>
<name>A0A329SN07_9STRA</name>
<dbReference type="AlphaFoldDB" id="A0A329SN07"/>
<dbReference type="Proteomes" id="UP000251314">
    <property type="component" value="Unassembled WGS sequence"/>
</dbReference>
<reference evidence="2" key="2">
    <citation type="submission" date="2018-10" db="EMBL/GenBank/DDBJ databases">
        <title>Effector identification in a new, highly contiguous assembly of the strawberry crown rot pathogen Phytophthora cactorum.</title>
        <authorList>
            <person name="Armitage A.D."/>
            <person name="Nellist C.F."/>
            <person name="Bates H."/>
            <person name="Vickerstaff R.J."/>
            <person name="Harrison R.J."/>
        </authorList>
    </citation>
    <scope>NUCLEOTIDE SEQUENCE</scope>
    <source>
        <strain evidence="2">15-7</strain>
        <strain evidence="3">4032</strain>
        <strain evidence="4">P415</strain>
        <strain evidence="5">P421</strain>
    </source>
</reference>
<evidence type="ECO:0000313" key="6">
    <source>
        <dbReference type="EMBL" id="KAG6973074.1"/>
    </source>
</evidence>
<keyword evidence="8" id="KW-1185">Reference proteome</keyword>
<dbReference type="VEuPathDB" id="FungiDB:PC110_g5530"/>
<dbReference type="OrthoDB" id="88563at2759"/>
<dbReference type="EMBL" id="RCMI01000908">
    <property type="protein sequence ID" value="KAG2894714.1"/>
    <property type="molecule type" value="Genomic_DNA"/>
</dbReference>
<feature type="signal peptide" evidence="1">
    <location>
        <begin position="1"/>
        <end position="22"/>
    </location>
</feature>
<evidence type="ECO:0000313" key="5">
    <source>
        <dbReference type="EMBL" id="KAG3211689.1"/>
    </source>
</evidence>
<keyword evidence="1" id="KW-0732">Signal</keyword>
<dbReference type="EMBL" id="JAENGZ010000025">
    <property type="protein sequence ID" value="KAG6973074.1"/>
    <property type="molecule type" value="Genomic_DNA"/>
</dbReference>
<dbReference type="EMBL" id="RCMG01000900">
    <property type="protein sequence ID" value="KAG2842921.1"/>
    <property type="molecule type" value="Genomic_DNA"/>
</dbReference>
<dbReference type="Proteomes" id="UP000688947">
    <property type="component" value="Unassembled WGS sequence"/>
</dbReference>